<comment type="subcellular location">
    <subcellularLocation>
        <location evidence="1">Cell inner membrane</location>
        <topology evidence="1">Multi-pass membrane protein</topology>
    </subcellularLocation>
</comment>
<dbReference type="GO" id="GO:0042910">
    <property type="term" value="F:xenobiotic transmembrane transporter activity"/>
    <property type="evidence" value="ECO:0007669"/>
    <property type="project" value="TreeGrafter"/>
</dbReference>
<keyword evidence="8 9" id="KW-0472">Membrane</keyword>
<keyword evidence="4" id="KW-1003">Cell membrane</keyword>
<feature type="transmembrane region" description="Helical" evidence="9">
    <location>
        <begin position="872"/>
        <end position="891"/>
    </location>
</feature>
<dbReference type="Proteomes" id="UP000014975">
    <property type="component" value="Unassembled WGS sequence"/>
</dbReference>
<dbReference type="GO" id="GO:0009636">
    <property type="term" value="P:response to toxic substance"/>
    <property type="evidence" value="ECO:0007669"/>
    <property type="project" value="UniProtKB-ARBA"/>
</dbReference>
<dbReference type="PANTHER" id="PTHR32063">
    <property type="match status" value="1"/>
</dbReference>
<evidence type="ECO:0000256" key="6">
    <source>
        <dbReference type="ARBA" id="ARBA00022692"/>
    </source>
</evidence>
<organism evidence="11 12">
    <name type="scientific">Alkalidesulfovibrio alkalitolerans DSM 16529</name>
    <dbReference type="NCBI Taxonomy" id="1121439"/>
    <lineage>
        <taxon>Bacteria</taxon>
        <taxon>Pseudomonadati</taxon>
        <taxon>Thermodesulfobacteriota</taxon>
        <taxon>Desulfovibrionia</taxon>
        <taxon>Desulfovibrionales</taxon>
        <taxon>Desulfovibrionaceae</taxon>
        <taxon>Alkalidesulfovibrio</taxon>
    </lineage>
</organism>
<dbReference type="RefSeq" id="WP_020887081.1">
    <property type="nucleotide sequence ID" value="NZ_ATHI01000026.1"/>
</dbReference>
<feature type="transmembrane region" description="Helical" evidence="9">
    <location>
        <begin position="395"/>
        <end position="419"/>
    </location>
</feature>
<dbReference type="SUPFAM" id="SSF82693">
    <property type="entry name" value="Multidrug efflux transporter AcrB pore domain, PN1, PN2, PC1 and PC2 subdomains"/>
    <property type="match status" value="3"/>
</dbReference>
<feature type="transmembrane region" description="Helical" evidence="9">
    <location>
        <begin position="12"/>
        <end position="31"/>
    </location>
</feature>
<evidence type="ECO:0000313" key="11">
    <source>
        <dbReference type="EMBL" id="EPR32946.1"/>
    </source>
</evidence>
<dbReference type="PRINTS" id="PR00702">
    <property type="entry name" value="ACRIFLAVINRP"/>
</dbReference>
<dbReference type="GO" id="GO:0015562">
    <property type="term" value="F:efflux transmembrane transporter activity"/>
    <property type="evidence" value="ECO:0007669"/>
    <property type="project" value="InterPro"/>
</dbReference>
<dbReference type="Gene3D" id="3.30.70.1430">
    <property type="entry name" value="Multidrug efflux transporter AcrB pore domain"/>
    <property type="match status" value="2"/>
</dbReference>
<dbReference type="STRING" id="1121439.dsat_0387"/>
<evidence type="ECO:0000256" key="9">
    <source>
        <dbReference type="SAM" id="Phobius"/>
    </source>
</evidence>
<dbReference type="PATRIC" id="fig|1121439.3.peg.1736"/>
<dbReference type="InterPro" id="IPR004764">
    <property type="entry name" value="MdtF-like"/>
</dbReference>
<dbReference type="Gene3D" id="3.30.2090.10">
    <property type="entry name" value="Multidrug efflux transporter AcrB TolC docking domain, DN and DC subdomains"/>
    <property type="match status" value="2"/>
</dbReference>
<dbReference type="NCBIfam" id="NF000282">
    <property type="entry name" value="RND_permease_1"/>
    <property type="match status" value="1"/>
</dbReference>
<evidence type="ECO:0000256" key="7">
    <source>
        <dbReference type="ARBA" id="ARBA00022989"/>
    </source>
</evidence>
<dbReference type="Pfam" id="PF00873">
    <property type="entry name" value="ACR_tran"/>
    <property type="match status" value="1"/>
</dbReference>
<sequence>MLVHFFIDRPVFSAVLSIVITLVGAICLYLLPVAQYPEIVPPTVQVKATYPGASAGVVEESVATPIEQQVNGAEGMMYMQSVSANDGTMTLTVTFEVGRDLDMATVDVQNRVALAEPQLPPDVVRQGITVKKQSPNMLAVINLMADDPGYDALFLSNYATINLADNLGRIKGVGNVMVYGAGDYGMRIWLDPEKLARMNLTVADVIAAVGEQNVQAPAGQIGSPPSPPGQEVQLAIQTRGRLSEPEEFGAIIVRAGADGSLLRVRDVARVEMGSQSYSAFSRLNGKDTASILVYQLPGANALDVVAEVRAAMGEMAKSFPHGISYQVSHDTTSFVTDSINEVVQTLFEALLLVFLVVFIFLQNGRAVFIPMLAVPVSLIGAFAAFQVLGFSINTLTLFGLVLAIGLVVDDAIVVVEAVQRLIDEEGLSPREAAKKAMDEVTAPVIATSLVLIAVFVPVAFQGGVAGRLYQQFALTLSVSVALSTIVALTLSPALCALLLRPEKTTRGPLGWFFGKFNAGFARLTAGYEASVTRAIRRFGLVLSLMAVLFGATWVLLEKLPTSFVPAEDQGYLIAAVQLPEGASLQRTDAIMRQIEQIAANEPAIRDILTLGGLNILTSANSSYAGTCFIMLKPFEERTEPGMSAQAVQQRLQRAFMSLSEGLAMAFNPPAIQGLSTTGGFEFQVQQRGGGEVADLSQAAQAFMQDAGKRPEVTRLFTTFSDNVPQVFLDLDRDKTKLLGVPVDSVFQTLQTYLGGYYVNDFNKYGRTYRVMLQAAPEYRQRAEDVGVFHVRGQDGAMVPLSTLVTTQGVSGPEYITHFNLYRSVTINGDTPHGFSSGQSIAAMESAARSLPQGYGFEWSGISLQEKLSGDQAMYVFLLALVMVFLFLAALYESWAIPFAVLLTVPLGIFGAMAGQWLRGLENDVYAQIGLVMLIGLVAKNAILIVEFAKMKHDAGMDARQAAIMAARLRFRPILMTSFAFILGVVPLVISTGAGAAARHALGTSVFAGMIAATCLGVIVVPVLYSLIQGWATRMRTGRASGEAANGSRENA</sequence>
<dbReference type="InterPro" id="IPR001036">
    <property type="entry name" value="Acrflvin-R"/>
</dbReference>
<keyword evidence="3" id="KW-0813">Transport</keyword>
<evidence type="ECO:0000313" key="12">
    <source>
        <dbReference type="Proteomes" id="UP000014975"/>
    </source>
</evidence>
<dbReference type="FunFam" id="1.20.1640.10:FF:000001">
    <property type="entry name" value="Efflux pump membrane transporter"/>
    <property type="match status" value="1"/>
</dbReference>
<name>S7T8M3_9BACT</name>
<keyword evidence="7 9" id="KW-1133">Transmembrane helix</keyword>
<proteinExistence type="inferred from homology"/>
<feature type="transmembrane region" description="Helical" evidence="9">
    <location>
        <begin position="968"/>
        <end position="989"/>
    </location>
</feature>
<dbReference type="OrthoDB" id="9759330at2"/>
<evidence type="ECO:0000256" key="2">
    <source>
        <dbReference type="ARBA" id="ARBA00010942"/>
    </source>
</evidence>
<evidence type="ECO:0000259" key="10">
    <source>
        <dbReference type="PROSITE" id="PS50156"/>
    </source>
</evidence>
<evidence type="ECO:0000256" key="4">
    <source>
        <dbReference type="ARBA" id="ARBA00022475"/>
    </source>
</evidence>
<feature type="transmembrane region" description="Helical" evidence="9">
    <location>
        <begin position="1001"/>
        <end position="1027"/>
    </location>
</feature>
<accession>S7T8M3</accession>
<dbReference type="InterPro" id="IPR027463">
    <property type="entry name" value="AcrB_DN_DC_subdom"/>
</dbReference>
<dbReference type="Gene3D" id="3.30.70.1320">
    <property type="entry name" value="Multidrug efflux transporter AcrB pore domain like"/>
    <property type="match status" value="1"/>
</dbReference>
<dbReference type="NCBIfam" id="TIGR00915">
    <property type="entry name" value="2A0602"/>
    <property type="match status" value="1"/>
</dbReference>
<evidence type="ECO:0000256" key="3">
    <source>
        <dbReference type="ARBA" id="ARBA00022448"/>
    </source>
</evidence>
<dbReference type="PROSITE" id="PS50156">
    <property type="entry name" value="SSD"/>
    <property type="match status" value="1"/>
</dbReference>
<dbReference type="InterPro" id="IPR000731">
    <property type="entry name" value="SSD"/>
</dbReference>
<protein>
    <submittedName>
        <fullName evidence="11">Transporter, hydrophobe/amphiphile efflux-1 (HAE1) family</fullName>
    </submittedName>
</protein>
<feature type="transmembrane region" description="Helical" evidence="9">
    <location>
        <begin position="368"/>
        <end position="389"/>
    </location>
</feature>
<dbReference type="Gene3D" id="1.20.1640.10">
    <property type="entry name" value="Multidrug efflux transporter AcrB transmembrane domain"/>
    <property type="match status" value="2"/>
</dbReference>
<gene>
    <name evidence="11" type="ORF">dsat_0387</name>
</gene>
<keyword evidence="12" id="KW-1185">Reference proteome</keyword>
<dbReference type="EMBL" id="ATHI01000026">
    <property type="protein sequence ID" value="EPR32946.1"/>
    <property type="molecule type" value="Genomic_DNA"/>
</dbReference>
<dbReference type="AlphaFoldDB" id="S7T8M3"/>
<evidence type="ECO:0000256" key="1">
    <source>
        <dbReference type="ARBA" id="ARBA00004429"/>
    </source>
</evidence>
<evidence type="ECO:0000256" key="8">
    <source>
        <dbReference type="ARBA" id="ARBA00023136"/>
    </source>
</evidence>
<evidence type="ECO:0000256" key="5">
    <source>
        <dbReference type="ARBA" id="ARBA00022519"/>
    </source>
</evidence>
<comment type="caution">
    <text evidence="11">The sequence shown here is derived from an EMBL/GenBank/DDBJ whole genome shotgun (WGS) entry which is preliminary data.</text>
</comment>
<feature type="transmembrane region" description="Helical" evidence="9">
    <location>
        <begin position="342"/>
        <end position="361"/>
    </location>
</feature>
<feature type="transmembrane region" description="Helical" evidence="9">
    <location>
        <begin position="898"/>
        <end position="918"/>
    </location>
</feature>
<keyword evidence="5" id="KW-0997">Cell inner membrane</keyword>
<dbReference type="SUPFAM" id="SSF82866">
    <property type="entry name" value="Multidrug efflux transporter AcrB transmembrane domain"/>
    <property type="match status" value="2"/>
</dbReference>
<feature type="transmembrane region" description="Helical" evidence="9">
    <location>
        <begin position="538"/>
        <end position="556"/>
    </location>
</feature>
<dbReference type="Gene3D" id="3.30.70.1440">
    <property type="entry name" value="Multidrug efflux transporter AcrB pore domain"/>
    <property type="match status" value="1"/>
</dbReference>
<feature type="domain" description="SSD" evidence="10">
    <location>
        <begin position="371"/>
        <end position="497"/>
    </location>
</feature>
<reference evidence="11 12" key="1">
    <citation type="journal article" date="2013" name="Genome Announc.">
        <title>Draft genome sequences for three mercury-methylating, sulfate-reducing bacteria.</title>
        <authorList>
            <person name="Brown S.D."/>
            <person name="Hurt R.A.Jr."/>
            <person name="Gilmour C.C."/>
            <person name="Elias D.A."/>
        </authorList>
    </citation>
    <scope>NUCLEOTIDE SEQUENCE [LARGE SCALE GENOMIC DNA]</scope>
    <source>
        <strain evidence="11 12">DSM 16529</strain>
    </source>
</reference>
<dbReference type="FunFam" id="3.30.70.1430:FF:000001">
    <property type="entry name" value="Efflux pump membrane transporter"/>
    <property type="match status" value="1"/>
</dbReference>
<keyword evidence="6 9" id="KW-0812">Transmembrane</keyword>
<dbReference type="SUPFAM" id="SSF82714">
    <property type="entry name" value="Multidrug efflux transporter AcrB TolC docking domain, DN and DC subdomains"/>
    <property type="match status" value="2"/>
</dbReference>
<dbReference type="eggNOG" id="COG0841">
    <property type="taxonomic scope" value="Bacteria"/>
</dbReference>
<feature type="transmembrane region" description="Helical" evidence="9">
    <location>
        <begin position="472"/>
        <end position="499"/>
    </location>
</feature>
<dbReference type="GO" id="GO:0005886">
    <property type="term" value="C:plasma membrane"/>
    <property type="evidence" value="ECO:0007669"/>
    <property type="project" value="UniProtKB-SubCell"/>
</dbReference>
<comment type="similarity">
    <text evidence="2">Belongs to the resistance-nodulation-cell division (RND) (TC 2.A.6) family.</text>
</comment>
<feature type="transmembrane region" description="Helical" evidence="9">
    <location>
        <begin position="440"/>
        <end position="460"/>
    </location>
</feature>
<feature type="transmembrane region" description="Helical" evidence="9">
    <location>
        <begin position="924"/>
        <end position="947"/>
    </location>
</feature>
<dbReference type="PANTHER" id="PTHR32063:SF11">
    <property type="entry name" value="CATION OR DRUG EFFLUX SYSTEM PROTEIN"/>
    <property type="match status" value="1"/>
</dbReference>